<evidence type="ECO:0000313" key="2">
    <source>
        <dbReference type="Proteomes" id="UP001161247"/>
    </source>
</evidence>
<sequence>MRGFRERDRTIRAAACVASSSTRHEAEQATISQPYHPDWLATMQKHYPGYEMWYNMTHKERRWELSLQGALEFCPKVPPKKLGSYGDDASCHIYMELLVDCPPNRLEEYNLPAPSALGESVLFVPLKLPEPPNPCKMWNTLLKECQEDNSHFDAMWKCLGFQGFLQDECSINIDKKSSA</sequence>
<proteinExistence type="predicted"/>
<evidence type="ECO:0000313" key="1">
    <source>
        <dbReference type="EMBL" id="CAI9114183.1"/>
    </source>
</evidence>
<name>A0AAV1E5L3_OLDCO</name>
<dbReference type="AlphaFoldDB" id="A0AAV1E5L3"/>
<organism evidence="1 2">
    <name type="scientific">Oldenlandia corymbosa var. corymbosa</name>
    <dbReference type="NCBI Taxonomy" id="529605"/>
    <lineage>
        <taxon>Eukaryota</taxon>
        <taxon>Viridiplantae</taxon>
        <taxon>Streptophyta</taxon>
        <taxon>Embryophyta</taxon>
        <taxon>Tracheophyta</taxon>
        <taxon>Spermatophyta</taxon>
        <taxon>Magnoliopsida</taxon>
        <taxon>eudicotyledons</taxon>
        <taxon>Gunneridae</taxon>
        <taxon>Pentapetalae</taxon>
        <taxon>asterids</taxon>
        <taxon>lamiids</taxon>
        <taxon>Gentianales</taxon>
        <taxon>Rubiaceae</taxon>
        <taxon>Rubioideae</taxon>
        <taxon>Spermacoceae</taxon>
        <taxon>Hedyotis-Oldenlandia complex</taxon>
        <taxon>Oldenlandia</taxon>
    </lineage>
</organism>
<protein>
    <submittedName>
        <fullName evidence="1">OLC1v1014848C3</fullName>
    </submittedName>
</protein>
<dbReference type="EMBL" id="OX459124">
    <property type="protein sequence ID" value="CAI9114183.1"/>
    <property type="molecule type" value="Genomic_DNA"/>
</dbReference>
<keyword evidence="2" id="KW-1185">Reference proteome</keyword>
<gene>
    <name evidence="1" type="ORF">OLC1_LOCUS21011</name>
</gene>
<accession>A0AAV1E5L3</accession>
<reference evidence="1" key="1">
    <citation type="submission" date="2023-03" db="EMBL/GenBank/DDBJ databases">
        <authorList>
            <person name="Julca I."/>
        </authorList>
    </citation>
    <scope>NUCLEOTIDE SEQUENCE</scope>
</reference>
<dbReference type="Proteomes" id="UP001161247">
    <property type="component" value="Chromosome 7"/>
</dbReference>